<protein>
    <submittedName>
        <fullName evidence="2">Uncharacterized protein</fullName>
    </submittedName>
</protein>
<feature type="compositionally biased region" description="Low complexity" evidence="1">
    <location>
        <begin position="13"/>
        <end position="30"/>
    </location>
</feature>
<organism evidence="2 3">
    <name type="scientific">Paracidovorax valerianellae</name>
    <dbReference type="NCBI Taxonomy" id="187868"/>
    <lineage>
        <taxon>Bacteria</taxon>
        <taxon>Pseudomonadati</taxon>
        <taxon>Pseudomonadota</taxon>
        <taxon>Betaproteobacteria</taxon>
        <taxon>Burkholderiales</taxon>
        <taxon>Comamonadaceae</taxon>
        <taxon>Paracidovorax</taxon>
    </lineage>
</organism>
<dbReference type="EMBL" id="FMZC01000027">
    <property type="protein sequence ID" value="SDE71254.1"/>
    <property type="molecule type" value="Genomic_DNA"/>
</dbReference>
<evidence type="ECO:0000313" key="2">
    <source>
        <dbReference type="EMBL" id="SDE71254.1"/>
    </source>
</evidence>
<gene>
    <name evidence="2" type="ORF">SAMN05192589_1273</name>
</gene>
<name>A0A1G7F5R5_9BURK</name>
<sequence length="276" mass="30006">MGLCNSKPTRVYSPSPSTSSRSSSAPSTASNDQRARRQLTADGPLAGLRGRSQSTNVAGTSRGAGHWSSVLSSINNPSGDQRIARALGLVKDIYLNSATLRDRLDTVAREGGATIHIVADDETGHSYGHAATRVSDRTILLTESTASDIDGNHHQLLNTLLIELTNLGRATDFQQVNVEFAQGKIGVARAAHNKERVEYGTIEEMSRYYSEARPEIEAAGYGNPSLWYVASDAYTGVPSPSYQSFEDYYAVARNSGHTDVYTDFYTRWKNSMESSD</sequence>
<keyword evidence="3" id="KW-1185">Reference proteome</keyword>
<evidence type="ECO:0000313" key="3">
    <source>
        <dbReference type="Proteomes" id="UP000198781"/>
    </source>
</evidence>
<reference evidence="2 3" key="1">
    <citation type="submission" date="2016-10" db="EMBL/GenBank/DDBJ databases">
        <authorList>
            <person name="de Groot N.N."/>
        </authorList>
    </citation>
    <scope>NUCLEOTIDE SEQUENCE [LARGE SCALE GENOMIC DNA]</scope>
    <source>
        <strain evidence="2 3">DSM 16619</strain>
    </source>
</reference>
<dbReference type="Proteomes" id="UP000198781">
    <property type="component" value="Unassembled WGS sequence"/>
</dbReference>
<proteinExistence type="predicted"/>
<dbReference type="AlphaFoldDB" id="A0A1G7F5R5"/>
<dbReference type="STRING" id="187868.SAMN05192589_1273"/>
<accession>A0A1G7F5R5</accession>
<feature type="region of interest" description="Disordered" evidence="1">
    <location>
        <begin position="1"/>
        <end position="66"/>
    </location>
</feature>
<evidence type="ECO:0000256" key="1">
    <source>
        <dbReference type="SAM" id="MobiDB-lite"/>
    </source>
</evidence>